<dbReference type="Gene3D" id="3.90.1390.10">
    <property type="entry name" value="b-12 dependent (class ii) ribonucleotide reductase, chain A, domain 3"/>
    <property type="match status" value="1"/>
</dbReference>
<proteinExistence type="predicted"/>
<dbReference type="GO" id="GO:0031419">
    <property type="term" value="F:cobalamin binding"/>
    <property type="evidence" value="ECO:0007669"/>
    <property type="project" value="UniProtKB-KW"/>
</dbReference>
<evidence type="ECO:0000256" key="2">
    <source>
        <dbReference type="ARBA" id="ARBA00022628"/>
    </source>
</evidence>
<dbReference type="EMBL" id="KM520238">
    <property type="protein sequence ID" value="AIW56650.1"/>
    <property type="molecule type" value="Genomic_DNA"/>
</dbReference>
<evidence type="ECO:0000256" key="1">
    <source>
        <dbReference type="ARBA" id="ARBA00001922"/>
    </source>
</evidence>
<evidence type="ECO:0000256" key="3">
    <source>
        <dbReference type="ARBA" id="ARBA00023002"/>
    </source>
</evidence>
<comment type="cofactor">
    <cofactor evidence="1">
        <name>adenosylcob(III)alamin</name>
        <dbReference type="ChEBI" id="CHEBI:18408"/>
    </cofactor>
</comment>
<dbReference type="Gene3D" id="3.20.70.20">
    <property type="match status" value="1"/>
</dbReference>
<accession>A0A0A0V4A0</accession>
<evidence type="ECO:0000313" key="5">
    <source>
        <dbReference type="EMBL" id="AIW56650.1"/>
    </source>
</evidence>
<dbReference type="PANTHER" id="PTHR43371">
    <property type="entry name" value="VITAMIN B12-DEPENDENT RIBONUCLEOTIDE REDUCTASE"/>
    <property type="match status" value="1"/>
</dbReference>
<keyword evidence="3" id="KW-0560">Oxidoreductase</keyword>
<sequence length="393" mass="44566">MSNLSDQRIRGAKMGEWWNENPQRALANNSVAYTEKPDPGIFMKEWLSLYESKSGERGIFNRQSAKAKAAENGRRDASWDFGTNPCSEIILRPNQFCNLTEVVCRSTDTMTTLVKKVKLATILGTIQSTFTNFGYLRKRWQNNTEEERLLGVSLTGIMDSVELNTIDGLAPRLEVLKQHAIDTNKELAKKLGIPQSTAITCVKPSGTVSQLVDSASGIHARHNPYYIRTVRGDNKDPLTEFMKASGIPNEPDYLKPEHQTVFSFPMMAPKGSVCRKDMTAIEQLEIWKVYAKHWCEHKPSVTISVKEDEWIPVGAWCWENFEHVSGISFLPFSDHTYQQAPYQDIDEKTYKKLAKEMPTNINWNKLQDFEKEDNTKGSQELACTAGVCELVDI</sequence>
<reference evidence="5" key="1">
    <citation type="journal article" date="2014" name="Proc. Natl. Acad. Sci. U.S.A.">
        <title>Ribonucleotide reductases reveal novel viral diversity and predict biological and ecological features of unknown marine viruses.</title>
        <authorList>
            <person name="Sakowski E.G."/>
            <person name="Munsell E.V."/>
            <person name="Hyatt M."/>
            <person name="Kress W."/>
            <person name="Williamson S.J."/>
            <person name="Nasko D.J."/>
            <person name="Polson S.W."/>
            <person name="Wommack K.E."/>
        </authorList>
    </citation>
    <scope>NUCLEOTIDE SEQUENCE</scope>
</reference>
<protein>
    <submittedName>
        <fullName evidence="5">Ribonucleotide reductase</fullName>
    </submittedName>
</protein>
<keyword evidence="2" id="KW-0846">Cobalamin</keyword>
<organism evidence="5">
    <name type="scientific">uncultured virus</name>
    <dbReference type="NCBI Taxonomy" id="340016"/>
    <lineage>
        <taxon>Viruses</taxon>
        <taxon>environmental samples</taxon>
    </lineage>
</organism>
<dbReference type="SUPFAM" id="SSF51998">
    <property type="entry name" value="PFL-like glycyl radical enzymes"/>
    <property type="match status" value="1"/>
</dbReference>
<keyword evidence="4" id="KW-0170">Cobalt</keyword>
<dbReference type="GO" id="GO:0004748">
    <property type="term" value="F:ribonucleoside-diphosphate reductase activity, thioredoxin disulfide as acceptor"/>
    <property type="evidence" value="ECO:0007669"/>
    <property type="project" value="TreeGrafter"/>
</dbReference>
<evidence type="ECO:0000256" key="4">
    <source>
        <dbReference type="ARBA" id="ARBA00023285"/>
    </source>
</evidence>
<dbReference type="PANTHER" id="PTHR43371:SF1">
    <property type="entry name" value="RIBONUCLEOSIDE-DIPHOSPHATE REDUCTASE"/>
    <property type="match status" value="1"/>
</dbReference>
<name>A0A0A0V4A0_9VIRU</name>
<dbReference type="InterPro" id="IPR050862">
    <property type="entry name" value="RdRp_reductase_class-2"/>
</dbReference>